<dbReference type="Proteomes" id="UP000198846">
    <property type="component" value="Unassembled WGS sequence"/>
</dbReference>
<keyword evidence="1" id="KW-1133">Transmembrane helix</keyword>
<keyword evidence="3" id="KW-1185">Reference proteome</keyword>
<feature type="transmembrane region" description="Helical" evidence="1">
    <location>
        <begin position="69"/>
        <end position="91"/>
    </location>
</feature>
<dbReference type="RefSeq" id="WP_092131556.1">
    <property type="nucleotide sequence ID" value="NZ_FNQK01000002.1"/>
</dbReference>
<proteinExistence type="predicted"/>
<keyword evidence="1" id="KW-0812">Transmembrane</keyword>
<evidence type="ECO:0000313" key="3">
    <source>
        <dbReference type="Proteomes" id="UP000198846"/>
    </source>
</evidence>
<dbReference type="AlphaFoldDB" id="A0A1H3VWC6"/>
<evidence type="ECO:0000256" key="1">
    <source>
        <dbReference type="SAM" id="Phobius"/>
    </source>
</evidence>
<sequence length="672" mass="76194">MENHTDLIDAYINNSLSESERLAFENKLKRDPEFYQQYQEQLILLEGIKRVGLKTEINSAKKSYLLRKWLRYFGVSLGLLLSVLALFYVVYKTAIPTQIPDNSKMQSLEKEHLSTRDSVLKKYTVVVKKDTAIRNQEKTKLFKVPYYEERLVITYSAKLTLREFKQKYPAYKQVEPRNDSIIIHEPILNNSIEIESYPTVTTARNRVENKDSLTVKNDVEANNVQKHSSENGLKAFYKVVKKLPETIEFNTEKDFSITLKEGTSLNIPAKSFIGAKTGRLARGVVSLEVTEFYKLSDMLLANLSTTSNGELLETGGMLYIDANKKGEQLTLKPGKTMEVVFNKSGKKNMQLFSGTMHTTGINWNLQNTEGDSVNRTIVNSQMEIIEEHVVVDFRVMDEPPRFSGCENQPIKESRDCTIRAIEAQFQREYNLSVADGLGLTGKQKMRCFFKIDSQGRIGELSVRASNRVLGLEAIRVLEALPKFIPGKQRGKLVSTHLYLPLEIVFPGKTVPADSSVVVKSDSKFVATLEARIDSMAVVKGALSEVSHRDIERYAFATSTLGWLNSDKFVSSKKPRVKFKFKLNDAEGTQMKMVFKSMSSILSGKKQGEIFDFGQVPEDEAIILIAIKKTKDKLYLAIKETKTRANPNVNLEFVEFSMHELKEALKALDADFH</sequence>
<reference evidence="3" key="1">
    <citation type="submission" date="2016-10" db="EMBL/GenBank/DDBJ databases">
        <authorList>
            <person name="Varghese N."/>
            <person name="Submissions S."/>
        </authorList>
    </citation>
    <scope>NUCLEOTIDE SEQUENCE [LARGE SCALE GENOMIC DNA]</scope>
    <source>
        <strain evidence="3">DSM 23842</strain>
    </source>
</reference>
<gene>
    <name evidence="2" type="ORF">SAMN04487990_10280</name>
</gene>
<evidence type="ECO:0008006" key="4">
    <source>
        <dbReference type="Google" id="ProtNLM"/>
    </source>
</evidence>
<dbReference type="EMBL" id="FNQK01000002">
    <property type="protein sequence ID" value="SDZ79155.1"/>
    <property type="molecule type" value="Genomic_DNA"/>
</dbReference>
<name>A0A1H3VWC6_BIZPA</name>
<evidence type="ECO:0000313" key="2">
    <source>
        <dbReference type="EMBL" id="SDZ79155.1"/>
    </source>
</evidence>
<keyword evidence="1" id="KW-0472">Membrane</keyword>
<accession>A0A1H3VWC6</accession>
<dbReference type="STRING" id="283786.SAMN04487990_10280"/>
<organism evidence="2 3">
    <name type="scientific">Bizionia paragorgiae</name>
    <dbReference type="NCBI Taxonomy" id="283786"/>
    <lineage>
        <taxon>Bacteria</taxon>
        <taxon>Pseudomonadati</taxon>
        <taxon>Bacteroidota</taxon>
        <taxon>Flavobacteriia</taxon>
        <taxon>Flavobacteriales</taxon>
        <taxon>Flavobacteriaceae</taxon>
        <taxon>Bizionia</taxon>
    </lineage>
</organism>
<protein>
    <recommendedName>
        <fullName evidence="4">TonB protein C-terminal</fullName>
    </recommendedName>
</protein>
<dbReference type="OrthoDB" id="1488726at2"/>